<dbReference type="RefSeq" id="XP_009167244.1">
    <property type="nucleotide sequence ID" value="XM_009168980.1"/>
</dbReference>
<evidence type="ECO:0000313" key="1">
    <source>
        <dbReference type="EMBL" id="KER28984.1"/>
    </source>
</evidence>
<sequence length="89" mass="10498">MLDEKIGSPTKELWSTKHTKLLWVEQWHFQTKPPPVNVEKVLAVLQTMLAYMYLINHRMVATERSITPVFTNTAERQNMLKCDFLFYVA</sequence>
<dbReference type="CTD" id="20318463"/>
<keyword evidence="2" id="KW-1185">Reference proteome</keyword>
<organism evidence="1 2">
    <name type="scientific">Opisthorchis viverrini</name>
    <name type="common">Southeast Asian liver fluke</name>
    <dbReference type="NCBI Taxonomy" id="6198"/>
    <lineage>
        <taxon>Eukaryota</taxon>
        <taxon>Metazoa</taxon>
        <taxon>Spiralia</taxon>
        <taxon>Lophotrochozoa</taxon>
        <taxon>Platyhelminthes</taxon>
        <taxon>Trematoda</taxon>
        <taxon>Digenea</taxon>
        <taxon>Opisthorchiida</taxon>
        <taxon>Opisthorchiata</taxon>
        <taxon>Opisthorchiidae</taxon>
        <taxon>Opisthorchis</taxon>
    </lineage>
</organism>
<dbReference type="EMBL" id="KL596687">
    <property type="protein sequence ID" value="KER28984.1"/>
    <property type="molecule type" value="Genomic_DNA"/>
</dbReference>
<dbReference type="Proteomes" id="UP000054324">
    <property type="component" value="Unassembled WGS sequence"/>
</dbReference>
<dbReference type="KEGG" id="ovi:T265_04281"/>
<gene>
    <name evidence="1" type="ORF">T265_04281</name>
</gene>
<name>A0A075AGR4_OPIVI</name>
<dbReference type="GeneID" id="20318463"/>
<accession>A0A075AGR4</accession>
<dbReference type="AlphaFoldDB" id="A0A075AGR4"/>
<protein>
    <submittedName>
        <fullName evidence="1">Uncharacterized protein</fullName>
    </submittedName>
</protein>
<reference evidence="1 2" key="1">
    <citation type="submission" date="2013-11" db="EMBL/GenBank/DDBJ databases">
        <title>Opisthorchis viverrini - life in the bile duct.</title>
        <authorList>
            <person name="Young N.D."/>
            <person name="Nagarajan N."/>
            <person name="Lin S.J."/>
            <person name="Korhonen P.K."/>
            <person name="Jex A.R."/>
            <person name="Hall R.S."/>
            <person name="Safavi-Hemami H."/>
            <person name="Kaewkong W."/>
            <person name="Bertrand D."/>
            <person name="Gao S."/>
            <person name="Seet Q."/>
            <person name="Wongkham S."/>
            <person name="Teh B.T."/>
            <person name="Wongkham C."/>
            <person name="Intapan P.M."/>
            <person name="Maleewong W."/>
            <person name="Yang X."/>
            <person name="Hu M."/>
            <person name="Wang Z."/>
            <person name="Hofmann A."/>
            <person name="Sternberg P.W."/>
            <person name="Tan P."/>
            <person name="Wang J."/>
            <person name="Gasser R.B."/>
        </authorList>
    </citation>
    <scope>NUCLEOTIDE SEQUENCE [LARGE SCALE GENOMIC DNA]</scope>
</reference>
<evidence type="ECO:0000313" key="2">
    <source>
        <dbReference type="Proteomes" id="UP000054324"/>
    </source>
</evidence>
<proteinExistence type="predicted"/>